<dbReference type="Pfam" id="PF05186">
    <property type="entry name" value="Dpy-30"/>
    <property type="match status" value="1"/>
</dbReference>
<accession>A0A813FVK3</accession>
<evidence type="ECO:0000256" key="1">
    <source>
        <dbReference type="ARBA" id="ARBA00022737"/>
    </source>
</evidence>
<dbReference type="SUPFAM" id="SSF48403">
    <property type="entry name" value="Ankyrin repeat"/>
    <property type="match status" value="1"/>
</dbReference>
<dbReference type="Pfam" id="PF12796">
    <property type="entry name" value="Ank_2"/>
    <property type="match status" value="2"/>
</dbReference>
<dbReference type="InterPro" id="IPR036770">
    <property type="entry name" value="Ankyrin_rpt-contain_sf"/>
</dbReference>
<name>A0A813FVK3_POLGL</name>
<dbReference type="InterPro" id="IPR002110">
    <property type="entry name" value="Ankyrin_rpt"/>
</dbReference>
<evidence type="ECO:0000256" key="2">
    <source>
        <dbReference type="ARBA" id="ARBA00023043"/>
    </source>
</evidence>
<organism evidence="4 5">
    <name type="scientific">Polarella glacialis</name>
    <name type="common">Dinoflagellate</name>
    <dbReference type="NCBI Taxonomy" id="89957"/>
    <lineage>
        <taxon>Eukaryota</taxon>
        <taxon>Sar</taxon>
        <taxon>Alveolata</taxon>
        <taxon>Dinophyceae</taxon>
        <taxon>Suessiales</taxon>
        <taxon>Suessiaceae</taxon>
        <taxon>Polarella</taxon>
    </lineage>
</organism>
<comment type="caution">
    <text evidence="4">The sequence shown here is derived from an EMBL/GenBank/DDBJ whole genome shotgun (WGS) entry which is preliminary data.</text>
</comment>
<dbReference type="Gene3D" id="1.20.890.10">
    <property type="entry name" value="cAMP-dependent protein kinase regulatory subunit, dimerization-anchoring domain"/>
    <property type="match status" value="1"/>
</dbReference>
<keyword evidence="1" id="KW-0677">Repeat</keyword>
<dbReference type="SMART" id="SM00248">
    <property type="entry name" value="ANK"/>
    <property type="match status" value="5"/>
</dbReference>
<feature type="repeat" description="ANK" evidence="3">
    <location>
        <begin position="315"/>
        <end position="347"/>
    </location>
</feature>
<feature type="repeat" description="ANK" evidence="3">
    <location>
        <begin position="382"/>
        <end position="409"/>
    </location>
</feature>
<proteinExistence type="predicted"/>
<dbReference type="Proteomes" id="UP000654075">
    <property type="component" value="Unassembled WGS sequence"/>
</dbReference>
<reference evidence="4" key="1">
    <citation type="submission" date="2021-02" db="EMBL/GenBank/DDBJ databases">
        <authorList>
            <person name="Dougan E. K."/>
            <person name="Rhodes N."/>
            <person name="Thang M."/>
            <person name="Chan C."/>
        </authorList>
    </citation>
    <scope>NUCLEOTIDE SEQUENCE</scope>
</reference>
<protein>
    <submittedName>
        <fullName evidence="4">Uncharacterized protein</fullName>
    </submittedName>
</protein>
<dbReference type="GO" id="GO:0005634">
    <property type="term" value="C:nucleus"/>
    <property type="evidence" value="ECO:0007669"/>
    <property type="project" value="TreeGrafter"/>
</dbReference>
<dbReference type="PANTHER" id="PTHR24201:SF16">
    <property type="entry name" value="ANKYRIN-1-LIKE-RELATED"/>
    <property type="match status" value="1"/>
</dbReference>
<feature type="repeat" description="ANK" evidence="3">
    <location>
        <begin position="282"/>
        <end position="307"/>
    </location>
</feature>
<dbReference type="PANTHER" id="PTHR24201">
    <property type="entry name" value="ANK_REP_REGION DOMAIN-CONTAINING PROTEIN"/>
    <property type="match status" value="1"/>
</dbReference>
<dbReference type="InterPro" id="IPR007858">
    <property type="entry name" value="Dpy-30_motif"/>
</dbReference>
<dbReference type="AlphaFoldDB" id="A0A813FVK3"/>
<keyword evidence="2 3" id="KW-0040">ANK repeat</keyword>
<evidence type="ECO:0000313" key="4">
    <source>
        <dbReference type="EMBL" id="CAE8616310.1"/>
    </source>
</evidence>
<evidence type="ECO:0000313" key="5">
    <source>
        <dbReference type="Proteomes" id="UP000654075"/>
    </source>
</evidence>
<dbReference type="EMBL" id="CAJNNV010025844">
    <property type="protein sequence ID" value="CAE8616310.1"/>
    <property type="molecule type" value="Genomic_DNA"/>
</dbReference>
<feature type="repeat" description="ANK" evidence="3">
    <location>
        <begin position="248"/>
        <end position="280"/>
    </location>
</feature>
<dbReference type="PROSITE" id="PS50297">
    <property type="entry name" value="ANK_REP_REGION"/>
    <property type="match status" value="4"/>
</dbReference>
<dbReference type="PROSITE" id="PS50088">
    <property type="entry name" value="ANK_REPEAT"/>
    <property type="match status" value="4"/>
</dbReference>
<keyword evidence="5" id="KW-1185">Reference proteome</keyword>
<dbReference type="OrthoDB" id="448455at2759"/>
<dbReference type="InterPro" id="IPR050776">
    <property type="entry name" value="Ank_Repeat/CDKN_Inhibitor"/>
</dbReference>
<gene>
    <name evidence="4" type="ORF">PGLA1383_LOCUS34007</name>
</gene>
<sequence length="442" mass="47188">MALQVAISSDIPQDCHVTVRLNGAIGRRRLRHGMTMPIPSPTGAALTSDSQSPVVAQVDLLQKVGEFFVFLDLDDAPFKVARTVSSSLPGGLPTKLHVKVLEHGRRCQERHPERSRAVKARTYCELLCSRAALHCPDTCERHRRSSDLRSYLSRSFVEENLHLAMQALLRDQPKDPFRFLADFLHSCSASQDDKGGSGVKIPSLVEFAVSSPAARMTGTVKSLFEAWDTIPSEGTVKSLFEATSCDKRGVTPLHLAAESGQDLEVARLLAAGASPDAETTLEGVTALHAACCRGHIAVMRQLLAAGSLPWKARADGVTALHFAAQGGHLEVAEALLEAGHPPDPVDCSFAPLHDAAQGGHCELVARLLLARAAPDTASSAACGSTALHMAAQGGHAEVVRCLLEGSLDLLKEGPHQTRSAAVAHGCRCTMRLTLATWRLCPS</sequence>
<dbReference type="Gene3D" id="1.25.40.20">
    <property type="entry name" value="Ankyrin repeat-containing domain"/>
    <property type="match status" value="1"/>
</dbReference>
<evidence type="ECO:0000256" key="3">
    <source>
        <dbReference type="PROSITE-ProRule" id="PRU00023"/>
    </source>
</evidence>